<keyword evidence="6" id="KW-1185">Reference proteome</keyword>
<evidence type="ECO:0000256" key="2">
    <source>
        <dbReference type="ARBA" id="ARBA00022723"/>
    </source>
</evidence>
<gene>
    <name evidence="5" type="ORF">SAMN02745172_00017</name>
</gene>
<dbReference type="GO" id="GO:0016832">
    <property type="term" value="F:aldehyde-lyase activity"/>
    <property type="evidence" value="ECO:0007669"/>
    <property type="project" value="TreeGrafter"/>
</dbReference>
<reference evidence="5 6" key="1">
    <citation type="submission" date="2016-12" db="EMBL/GenBank/DDBJ databases">
        <authorList>
            <person name="Song W.-J."/>
            <person name="Kurnit D.M."/>
        </authorList>
    </citation>
    <scope>NUCLEOTIDE SEQUENCE [LARGE SCALE GENOMIC DNA]</scope>
    <source>
        <strain evidence="5 6">DSM 19599</strain>
    </source>
</reference>
<sequence length="273" mass="27908">MDRLARPYDLAVRLRGGEVVLTAWSTAFTAPGVMAELAAAGYPAITFDMQHGIHNIATLADAIPRVVAHGTAPIVRVPVGDFASASRAVDYGATAVIAPMIDSAEDARRFVSHVKYLPLGQRSWGPAASMRLAGVSDPAAWLAGANDATLAFAMIESRPALDALDDILRVPGLDGVFIGPADLSIALTNGARFAPSAEETQETAARVAAKAVAAGKLAGAFAVSTADAKRAAAAGFRLIALGVDFALLHEAARATLASFASDGTAAKGGRGGY</sequence>
<dbReference type="AlphaFoldDB" id="A0A1M7Z495"/>
<dbReference type="InterPro" id="IPR005000">
    <property type="entry name" value="Aldolase/citrate-lyase_domain"/>
</dbReference>
<dbReference type="Gene3D" id="3.20.20.60">
    <property type="entry name" value="Phosphoenolpyruvate-binding domains"/>
    <property type="match status" value="1"/>
</dbReference>
<evidence type="ECO:0000313" key="6">
    <source>
        <dbReference type="Proteomes" id="UP000186406"/>
    </source>
</evidence>
<dbReference type="PANTHER" id="PTHR30502:SF0">
    <property type="entry name" value="PHOSPHOENOLPYRUVATE CARBOXYLASE FAMILY PROTEIN"/>
    <property type="match status" value="1"/>
</dbReference>
<dbReference type="PANTHER" id="PTHR30502">
    <property type="entry name" value="2-KETO-3-DEOXY-L-RHAMNONATE ALDOLASE"/>
    <property type="match status" value="1"/>
</dbReference>
<dbReference type="GO" id="GO:0005737">
    <property type="term" value="C:cytoplasm"/>
    <property type="evidence" value="ECO:0007669"/>
    <property type="project" value="TreeGrafter"/>
</dbReference>
<feature type="domain" description="HpcH/HpaI aldolase/citrate lyase" evidence="4">
    <location>
        <begin position="31"/>
        <end position="249"/>
    </location>
</feature>
<name>A0A1M7Z495_9HYPH</name>
<dbReference type="EMBL" id="FRXO01000001">
    <property type="protein sequence ID" value="SHO59654.1"/>
    <property type="molecule type" value="Genomic_DNA"/>
</dbReference>
<dbReference type="InterPro" id="IPR050251">
    <property type="entry name" value="HpcH-HpaI_aldolase"/>
</dbReference>
<comment type="similarity">
    <text evidence="1">Belongs to the HpcH/HpaI aldolase family.</text>
</comment>
<dbReference type="RefSeq" id="WP_210215369.1">
    <property type="nucleotide sequence ID" value="NZ_FRXO01000001.1"/>
</dbReference>
<dbReference type="Proteomes" id="UP000186406">
    <property type="component" value="Unassembled WGS sequence"/>
</dbReference>
<evidence type="ECO:0000259" key="4">
    <source>
        <dbReference type="Pfam" id="PF03328"/>
    </source>
</evidence>
<dbReference type="GO" id="GO:0046872">
    <property type="term" value="F:metal ion binding"/>
    <property type="evidence" value="ECO:0007669"/>
    <property type="project" value="UniProtKB-KW"/>
</dbReference>
<accession>A0A1M7Z495</accession>
<evidence type="ECO:0000313" key="5">
    <source>
        <dbReference type="EMBL" id="SHO59654.1"/>
    </source>
</evidence>
<keyword evidence="3" id="KW-0456">Lyase</keyword>
<dbReference type="InterPro" id="IPR015813">
    <property type="entry name" value="Pyrv/PenolPyrv_kinase-like_dom"/>
</dbReference>
<dbReference type="SUPFAM" id="SSF51621">
    <property type="entry name" value="Phosphoenolpyruvate/pyruvate domain"/>
    <property type="match status" value="1"/>
</dbReference>
<organism evidence="5 6">
    <name type="scientific">Pseudoxanthobacter soli DSM 19599</name>
    <dbReference type="NCBI Taxonomy" id="1123029"/>
    <lineage>
        <taxon>Bacteria</taxon>
        <taxon>Pseudomonadati</taxon>
        <taxon>Pseudomonadota</taxon>
        <taxon>Alphaproteobacteria</taxon>
        <taxon>Hyphomicrobiales</taxon>
        <taxon>Segnochrobactraceae</taxon>
        <taxon>Pseudoxanthobacter</taxon>
    </lineage>
</organism>
<evidence type="ECO:0000256" key="3">
    <source>
        <dbReference type="ARBA" id="ARBA00023239"/>
    </source>
</evidence>
<dbReference type="InterPro" id="IPR040442">
    <property type="entry name" value="Pyrv_kinase-like_dom_sf"/>
</dbReference>
<protein>
    <submittedName>
        <fullName evidence="5">4-hydroxy-2-oxoheptanedioate aldolase</fullName>
    </submittedName>
</protein>
<keyword evidence="2" id="KW-0479">Metal-binding</keyword>
<dbReference type="STRING" id="1123029.SAMN02745172_00017"/>
<proteinExistence type="inferred from homology"/>
<evidence type="ECO:0000256" key="1">
    <source>
        <dbReference type="ARBA" id="ARBA00005568"/>
    </source>
</evidence>
<dbReference type="Pfam" id="PF03328">
    <property type="entry name" value="HpcH_HpaI"/>
    <property type="match status" value="1"/>
</dbReference>